<dbReference type="GO" id="GO:0016740">
    <property type="term" value="F:transferase activity"/>
    <property type="evidence" value="ECO:0007669"/>
    <property type="project" value="UniProtKB-KW"/>
</dbReference>
<evidence type="ECO:0000313" key="1">
    <source>
        <dbReference type="EMBL" id="KAB2332297.1"/>
    </source>
</evidence>
<sequence length="264" mass="31398">MEAHIKQVIKQLERDYDMKVLYACEAGSRAWGLSSKNSDYDVRFIYVQRKNWYLSIDQKRDTLEIPNRDPISMLLDDRLDLSGWELSKALRLYRKSNPSIFEWLSSKLVYSESYSTIEKMRQMEPSIFSPVVCFHHYLNMGKRNFRDCLHSKEPNVKKYINALKPIFSVKWIELHRTFPPIEFQALLDQFNLPDELNEAITHLIKSKLTTTEWNRDIDLDVINQYLESELRNLESRAKTMHKEIVDPTTELDQLFRDTLIEVWG</sequence>
<comment type="caution">
    <text evidence="1">The sequence shown here is derived from an EMBL/GenBank/DDBJ whole genome shotgun (WGS) entry which is preliminary data.</text>
</comment>
<evidence type="ECO:0000313" key="2">
    <source>
        <dbReference type="Proteomes" id="UP000481030"/>
    </source>
</evidence>
<dbReference type="PANTHER" id="PTHR34817">
    <property type="entry name" value="NUCLEOTIDYLTRANSFERASE"/>
    <property type="match status" value="1"/>
</dbReference>
<dbReference type="RefSeq" id="WP_151536028.1">
    <property type="nucleotide sequence ID" value="NZ_WBOS01000009.1"/>
</dbReference>
<dbReference type="Pfam" id="PF10127">
    <property type="entry name" value="RlaP"/>
    <property type="match status" value="1"/>
</dbReference>
<dbReference type="Proteomes" id="UP000481030">
    <property type="component" value="Unassembled WGS sequence"/>
</dbReference>
<reference evidence="1 2" key="1">
    <citation type="journal article" date="2016" name="Antonie Van Leeuwenhoek">
        <title>Bacillus depressus sp. nov., isolated from soil of a sunflower field.</title>
        <authorList>
            <person name="Wei X."/>
            <person name="Xin D."/>
            <person name="Xin Y."/>
            <person name="Zhang H."/>
            <person name="Wang T."/>
            <person name="Zhang J."/>
        </authorList>
    </citation>
    <scope>NUCLEOTIDE SEQUENCE [LARGE SCALE GENOMIC DNA]</scope>
    <source>
        <strain evidence="1 2">BZ1</strain>
    </source>
</reference>
<protein>
    <submittedName>
        <fullName evidence="1">Nucleotidyltransferase domain-containing protein</fullName>
    </submittedName>
</protein>
<dbReference type="EMBL" id="WBOS01000009">
    <property type="protein sequence ID" value="KAB2332297.1"/>
    <property type="molecule type" value="Genomic_DNA"/>
</dbReference>
<keyword evidence="1" id="KW-0808">Transferase</keyword>
<dbReference type="OrthoDB" id="9796845at2"/>
<name>A0A6L3V4H9_9BACI</name>
<dbReference type="PANTHER" id="PTHR34817:SF2">
    <property type="entry name" value="NUCLEOTIDYLTRANSFERASE"/>
    <property type="match status" value="1"/>
</dbReference>
<accession>A0A6L3V4H9</accession>
<gene>
    <name evidence="1" type="ORF">F7731_17165</name>
</gene>
<dbReference type="InterPro" id="IPR018775">
    <property type="entry name" value="RlaP"/>
</dbReference>
<organism evidence="1 2">
    <name type="scientific">Cytobacillus depressus</name>
    <dbReference type="NCBI Taxonomy" id="1602942"/>
    <lineage>
        <taxon>Bacteria</taxon>
        <taxon>Bacillati</taxon>
        <taxon>Bacillota</taxon>
        <taxon>Bacilli</taxon>
        <taxon>Bacillales</taxon>
        <taxon>Bacillaceae</taxon>
        <taxon>Cytobacillus</taxon>
    </lineage>
</organism>
<keyword evidence="2" id="KW-1185">Reference proteome</keyword>
<dbReference type="AlphaFoldDB" id="A0A6L3V4H9"/>
<proteinExistence type="predicted"/>